<reference evidence="4 5" key="1">
    <citation type="submission" date="2021-04" db="EMBL/GenBank/DDBJ databases">
        <authorList>
            <person name="Seiffert S.N."/>
        </authorList>
    </citation>
    <scope>NUCLEOTIDE SEQUENCE [LARGE SCALE GENOMIC DNA]</scope>
    <source>
        <strain evidence="4 5">1</strain>
    </source>
</reference>
<evidence type="ECO:0000256" key="2">
    <source>
        <dbReference type="ARBA" id="ARBA00023211"/>
    </source>
</evidence>
<name>A0ABS6DFT5_9ENTR</name>
<keyword evidence="3 4" id="KW-0413">Isomerase</keyword>
<dbReference type="EMBL" id="JAGRYU010000010">
    <property type="protein sequence ID" value="MBU4681721.1"/>
    <property type="molecule type" value="Genomic_DNA"/>
</dbReference>
<dbReference type="RefSeq" id="WP_216375103.1">
    <property type="nucleotide sequence ID" value="NZ_JAGRYT010000042.1"/>
</dbReference>
<comment type="caution">
    <text evidence="4">The sequence shown here is derived from an EMBL/GenBank/DDBJ whole genome shotgun (WGS) entry which is preliminary data.</text>
</comment>
<evidence type="ECO:0000313" key="4">
    <source>
        <dbReference type="EMBL" id="MBU4681721.1"/>
    </source>
</evidence>
<sequence length="227" mass="26056">MKRSEVNQFLNQTRQFFARHDIQLPPFASFTPQKWQQLDPLCWQEVFDLKLGWDITAFGGSDFLTMGLTLFTLRNGSPEGSPYAKPYAEKVIHVRENQITPMHFHWCKQEDIINRGGGNLIVELWNSDPFEQPEESDITVVIDGCRQTHAAGSQLRLSPGESISLLPGIYHSFWGEAGYGDVLVGEVSMVNDDEHDNRFLEPLERFNSLSEDQPPEILLCNEYRHFI</sequence>
<evidence type="ECO:0000256" key="1">
    <source>
        <dbReference type="ARBA" id="ARBA00022723"/>
    </source>
</evidence>
<organism evidence="4 5">
    <name type="scientific">Cedecea davisae</name>
    <dbReference type="NCBI Taxonomy" id="158484"/>
    <lineage>
        <taxon>Bacteria</taxon>
        <taxon>Pseudomonadati</taxon>
        <taxon>Pseudomonadota</taxon>
        <taxon>Gammaproteobacteria</taxon>
        <taxon>Enterobacterales</taxon>
        <taxon>Enterobacteriaceae</taxon>
        <taxon>Cedecea</taxon>
    </lineage>
</organism>
<evidence type="ECO:0000256" key="3">
    <source>
        <dbReference type="ARBA" id="ARBA00023235"/>
    </source>
</evidence>
<dbReference type="Pfam" id="PF07385">
    <property type="entry name" value="Lyx_isomer"/>
    <property type="match status" value="1"/>
</dbReference>
<dbReference type="Proteomes" id="UP000686327">
    <property type="component" value="Unassembled WGS sequence"/>
</dbReference>
<dbReference type="InterPro" id="IPR047581">
    <property type="entry name" value="EcSI_cupin"/>
</dbReference>
<keyword evidence="2" id="KW-0464">Manganese</keyword>
<protein>
    <submittedName>
        <fullName evidence="4">D-lyxose/D-mannose family sugar isomerase</fullName>
    </submittedName>
</protein>
<proteinExistence type="predicted"/>
<evidence type="ECO:0000313" key="5">
    <source>
        <dbReference type="Proteomes" id="UP000686327"/>
    </source>
</evidence>
<dbReference type="GO" id="GO:0016853">
    <property type="term" value="F:isomerase activity"/>
    <property type="evidence" value="ECO:0007669"/>
    <property type="project" value="UniProtKB-KW"/>
</dbReference>
<dbReference type="CDD" id="cd20309">
    <property type="entry name" value="cupin_EcSI"/>
    <property type="match status" value="1"/>
</dbReference>
<accession>A0ABS6DFT5</accession>
<reference evidence="5" key="2">
    <citation type="submission" date="2023-07" db="EMBL/GenBank/DDBJ databases">
        <title>Cedecea davisae an AmpC producer and its therapeutic implications.</title>
        <authorList>
            <person name="Notter J."/>
        </authorList>
    </citation>
    <scope>NUCLEOTIDE SEQUENCE [LARGE SCALE GENOMIC DNA]</scope>
    <source>
        <strain evidence="5">1</strain>
    </source>
</reference>
<gene>
    <name evidence="4" type="ORF">KC222_06835</name>
</gene>
<keyword evidence="5" id="KW-1185">Reference proteome</keyword>
<keyword evidence="1" id="KW-0479">Metal-binding</keyword>
<dbReference type="InterPro" id="IPR010864">
    <property type="entry name" value="D-lyxose_isomer"/>
</dbReference>